<dbReference type="EMBL" id="AJDQ01000004">
    <property type="protein sequence ID" value="EOI57860.1"/>
    <property type="molecule type" value="Genomic_DNA"/>
</dbReference>
<dbReference type="AlphaFoldDB" id="R2VJ30"/>
<comment type="caution">
    <text evidence="4">The sequence shown here is derived from an EMBL/GenBank/DDBJ whole genome shotgun (WGS) entry which is preliminary data.</text>
</comment>
<evidence type="ECO:0000313" key="7">
    <source>
        <dbReference type="Proteomes" id="UP000014160"/>
    </source>
</evidence>
<feature type="compositionally biased region" description="Acidic residues" evidence="2">
    <location>
        <begin position="85"/>
        <end position="95"/>
    </location>
</feature>
<evidence type="ECO:0008006" key="8">
    <source>
        <dbReference type="Google" id="ProtNLM"/>
    </source>
</evidence>
<dbReference type="SUPFAM" id="SSF63817">
    <property type="entry name" value="Sortase"/>
    <property type="match status" value="1"/>
</dbReference>
<protein>
    <recommendedName>
        <fullName evidence="8">Sortase</fullName>
    </recommendedName>
</protein>
<evidence type="ECO:0000256" key="3">
    <source>
        <dbReference type="SAM" id="SignalP"/>
    </source>
</evidence>
<dbReference type="OrthoDB" id="3177627at2"/>
<feature type="chain" id="PRO_5039198559" description="Sortase" evidence="3">
    <location>
        <begin position="22"/>
        <end position="292"/>
    </location>
</feature>
<dbReference type="PATRIC" id="fig|1158614.3.peg.864"/>
<dbReference type="InterPro" id="IPR023365">
    <property type="entry name" value="Sortase_dom-sf"/>
</dbReference>
<evidence type="ECO:0000256" key="2">
    <source>
        <dbReference type="SAM" id="MobiDB-lite"/>
    </source>
</evidence>
<gene>
    <name evidence="5" type="ORF">I592_03526</name>
    <name evidence="4" type="ORF">UKC_00835</name>
</gene>
<dbReference type="Proteomes" id="UP000014160">
    <property type="component" value="Unassembled WGS sequence"/>
</dbReference>
<sequence length="292" mass="30289">MNTYLKFTIIAALLITTGAISVLGESQESASNGTEPKVAVQSSSKKSTEAASSSTKLENKSTGSTSEAAAEPATTDSSVVPAQSEEAEQPAETEEAPVVSEEAQTAPENTPESVPEPTEAPEVNTRPAPPVNEAVPEQVTEAPAESTNAAQPAPVSIQANQMKINGQFISYSNAGQGNGQAIIDANHNQVATWGGASVQSGNDGANTHFIGHNPGIFNVLFSLGNGQSIDVSDSANNVITYTISHIVTVDDYGMAADGTDYWDQITGSGGGERITLQTCINDDYNLIVFANK</sequence>
<keyword evidence="7" id="KW-1185">Reference proteome</keyword>
<dbReference type="RefSeq" id="WP_010779284.1">
    <property type="nucleotide sequence ID" value="NZ_ASWH01000002.1"/>
</dbReference>
<dbReference type="GO" id="GO:0016787">
    <property type="term" value="F:hydrolase activity"/>
    <property type="evidence" value="ECO:0007669"/>
    <property type="project" value="UniProtKB-KW"/>
</dbReference>
<name>R2VJ30_9ENTE</name>
<evidence type="ECO:0000256" key="1">
    <source>
        <dbReference type="ARBA" id="ARBA00022801"/>
    </source>
</evidence>
<reference evidence="5 7" key="2">
    <citation type="submission" date="2013-03" db="EMBL/GenBank/DDBJ databases">
        <title>The Genome Sequence of Enterococcus gilvus ATCC BAA-350 (PacBio/Illumina hybrid assembly).</title>
        <authorList>
            <consortium name="The Broad Institute Genomics Platform"/>
            <consortium name="The Broad Institute Genome Sequencing Center for Infectious Disease"/>
            <person name="Earl A."/>
            <person name="Russ C."/>
            <person name="Gilmore M."/>
            <person name="Surin D."/>
            <person name="Walker B."/>
            <person name="Young S."/>
            <person name="Zeng Q."/>
            <person name="Gargeya S."/>
            <person name="Fitzgerald M."/>
            <person name="Haas B."/>
            <person name="Abouelleil A."/>
            <person name="Allen A.W."/>
            <person name="Alvarado L."/>
            <person name="Arachchi H.M."/>
            <person name="Berlin A.M."/>
            <person name="Chapman S.B."/>
            <person name="Gainer-Dewar J."/>
            <person name="Goldberg J."/>
            <person name="Griggs A."/>
            <person name="Gujja S."/>
            <person name="Hansen M."/>
            <person name="Howarth C."/>
            <person name="Imamovic A."/>
            <person name="Ireland A."/>
            <person name="Larimer J."/>
            <person name="McCowan C."/>
            <person name="Murphy C."/>
            <person name="Pearson M."/>
            <person name="Poon T.W."/>
            <person name="Priest M."/>
            <person name="Roberts A."/>
            <person name="Saif S."/>
            <person name="Shea T."/>
            <person name="Sisk P."/>
            <person name="Sykes S."/>
            <person name="Wortman J."/>
            <person name="Nusbaum C."/>
            <person name="Birren B."/>
        </authorList>
    </citation>
    <scope>NUCLEOTIDE SEQUENCE [LARGE SCALE GENOMIC DNA]</scope>
    <source>
        <strain evidence="5 7">ATCC BAA-350</strain>
    </source>
</reference>
<keyword evidence="3" id="KW-0732">Signal</keyword>
<dbReference type="Pfam" id="PF04203">
    <property type="entry name" value="Sortase"/>
    <property type="match status" value="1"/>
</dbReference>
<dbReference type="Proteomes" id="UP000013750">
    <property type="component" value="Unassembled WGS sequence"/>
</dbReference>
<dbReference type="EMBL" id="ASWH01000002">
    <property type="protein sequence ID" value="EOW79386.1"/>
    <property type="molecule type" value="Genomic_DNA"/>
</dbReference>
<dbReference type="HOGENOM" id="CLU_086304_0_0_9"/>
<organism evidence="4 6">
    <name type="scientific">Enterococcus gilvus ATCC BAA-350</name>
    <dbReference type="NCBI Taxonomy" id="1158614"/>
    <lineage>
        <taxon>Bacteria</taxon>
        <taxon>Bacillati</taxon>
        <taxon>Bacillota</taxon>
        <taxon>Bacilli</taxon>
        <taxon>Lactobacillales</taxon>
        <taxon>Enterococcaceae</taxon>
        <taxon>Enterococcus</taxon>
    </lineage>
</organism>
<feature type="region of interest" description="Disordered" evidence="2">
    <location>
        <begin position="27"/>
        <end position="151"/>
    </location>
</feature>
<dbReference type="InterPro" id="IPR005754">
    <property type="entry name" value="Sortase"/>
</dbReference>
<evidence type="ECO:0000313" key="5">
    <source>
        <dbReference type="EMBL" id="EOW79386.1"/>
    </source>
</evidence>
<feature type="signal peptide" evidence="3">
    <location>
        <begin position="1"/>
        <end position="21"/>
    </location>
</feature>
<dbReference type="Gene3D" id="2.40.260.10">
    <property type="entry name" value="Sortase"/>
    <property type="match status" value="1"/>
</dbReference>
<evidence type="ECO:0000313" key="4">
    <source>
        <dbReference type="EMBL" id="EOI57860.1"/>
    </source>
</evidence>
<proteinExistence type="predicted"/>
<feature type="compositionally biased region" description="Polar residues" evidence="2">
    <location>
        <begin position="102"/>
        <end position="112"/>
    </location>
</feature>
<feature type="compositionally biased region" description="Low complexity" evidence="2">
    <location>
        <begin position="42"/>
        <end position="84"/>
    </location>
</feature>
<dbReference type="eggNOG" id="COG3764">
    <property type="taxonomic scope" value="Bacteria"/>
</dbReference>
<reference evidence="4 6" key="1">
    <citation type="submission" date="2013-02" db="EMBL/GenBank/DDBJ databases">
        <title>The Genome Sequence of Enterococcus gilvus ATCC BAA-350.</title>
        <authorList>
            <consortium name="The Broad Institute Genome Sequencing Platform"/>
            <consortium name="The Broad Institute Genome Sequencing Center for Infectious Disease"/>
            <person name="Earl A.M."/>
            <person name="Gilmore M.S."/>
            <person name="Lebreton F."/>
            <person name="Walker B."/>
            <person name="Young S.K."/>
            <person name="Zeng Q."/>
            <person name="Gargeya S."/>
            <person name="Fitzgerald M."/>
            <person name="Haas B."/>
            <person name="Abouelleil A."/>
            <person name="Alvarado L."/>
            <person name="Arachchi H.M."/>
            <person name="Berlin A.M."/>
            <person name="Chapman S.B."/>
            <person name="Dewar J."/>
            <person name="Goldberg J."/>
            <person name="Griggs A."/>
            <person name="Gujja S."/>
            <person name="Hansen M."/>
            <person name="Howarth C."/>
            <person name="Imamovic A."/>
            <person name="Larimer J."/>
            <person name="McCowan C."/>
            <person name="Murphy C."/>
            <person name="Neiman D."/>
            <person name="Pearson M."/>
            <person name="Priest M."/>
            <person name="Roberts A."/>
            <person name="Saif S."/>
            <person name="Shea T."/>
            <person name="Sisk P."/>
            <person name="Sykes S."/>
            <person name="Wortman J."/>
            <person name="Nusbaum C."/>
            <person name="Birren B."/>
        </authorList>
    </citation>
    <scope>NUCLEOTIDE SEQUENCE [LARGE SCALE GENOMIC DNA]</scope>
    <source>
        <strain evidence="4 6">ATCC BAA-350</strain>
    </source>
</reference>
<accession>R2VJ30</accession>
<keyword evidence="1" id="KW-0378">Hydrolase</keyword>
<evidence type="ECO:0000313" key="6">
    <source>
        <dbReference type="Proteomes" id="UP000013750"/>
    </source>
</evidence>